<dbReference type="PANTHER" id="PTHR43482:SF1">
    <property type="entry name" value="PROTEIN AST1-RELATED"/>
    <property type="match status" value="1"/>
</dbReference>
<dbReference type="Pfam" id="PF08240">
    <property type="entry name" value="ADH_N"/>
    <property type="match status" value="1"/>
</dbReference>
<dbReference type="Proteomes" id="UP000239494">
    <property type="component" value="Unassembled WGS sequence"/>
</dbReference>
<dbReference type="InterPro" id="IPR036291">
    <property type="entry name" value="NAD(P)-bd_dom_sf"/>
</dbReference>
<dbReference type="RefSeq" id="WP_106185023.1">
    <property type="nucleotide sequence ID" value="NZ_PVTF01000001.1"/>
</dbReference>
<reference evidence="2 3" key="1">
    <citation type="submission" date="2018-03" db="EMBL/GenBank/DDBJ databases">
        <title>Genomic Encyclopedia of Archaeal and Bacterial Type Strains, Phase II (KMG-II): from individual species to whole genera.</title>
        <authorList>
            <person name="Goeker M."/>
        </authorList>
    </citation>
    <scope>NUCLEOTIDE SEQUENCE [LARGE SCALE GENOMIC DNA]</scope>
    <source>
        <strain evidence="2 3">DSM 44720</strain>
    </source>
</reference>
<comment type="caution">
    <text evidence="2">The sequence shown here is derived from an EMBL/GenBank/DDBJ whole genome shotgun (WGS) entry which is preliminary data.</text>
</comment>
<dbReference type="InterPro" id="IPR020843">
    <property type="entry name" value="ER"/>
</dbReference>
<dbReference type="SUPFAM" id="SSF50129">
    <property type="entry name" value="GroES-like"/>
    <property type="match status" value="1"/>
</dbReference>
<dbReference type="InterPro" id="IPR052585">
    <property type="entry name" value="Lipid_raft_assoc_Zn_ADH"/>
</dbReference>
<gene>
    <name evidence="2" type="ORF">CLV43_101184</name>
</gene>
<dbReference type="PANTHER" id="PTHR43482">
    <property type="entry name" value="PROTEIN AST1-RELATED"/>
    <property type="match status" value="1"/>
</dbReference>
<dbReference type="InterPro" id="IPR013154">
    <property type="entry name" value="ADH-like_N"/>
</dbReference>
<dbReference type="EMBL" id="PVTF01000001">
    <property type="protein sequence ID" value="PRY45921.1"/>
    <property type="molecule type" value="Genomic_DNA"/>
</dbReference>
<dbReference type="InterPro" id="IPR013149">
    <property type="entry name" value="ADH-like_C"/>
</dbReference>
<feature type="domain" description="Enoyl reductase (ER)" evidence="1">
    <location>
        <begin position="10"/>
        <end position="307"/>
    </location>
</feature>
<evidence type="ECO:0000313" key="2">
    <source>
        <dbReference type="EMBL" id="PRY45921.1"/>
    </source>
</evidence>
<keyword evidence="3" id="KW-1185">Reference proteome</keyword>
<dbReference type="AlphaFoldDB" id="A0A2T0TJY5"/>
<dbReference type="SUPFAM" id="SSF51735">
    <property type="entry name" value="NAD(P)-binding Rossmann-fold domains"/>
    <property type="match status" value="1"/>
</dbReference>
<dbReference type="CDD" id="cd05289">
    <property type="entry name" value="MDR_like_2"/>
    <property type="match status" value="1"/>
</dbReference>
<evidence type="ECO:0000259" key="1">
    <source>
        <dbReference type="SMART" id="SM00829"/>
    </source>
</evidence>
<dbReference type="Pfam" id="PF00107">
    <property type="entry name" value="ADH_zinc_N"/>
    <property type="match status" value="1"/>
</dbReference>
<dbReference type="InterPro" id="IPR011032">
    <property type="entry name" value="GroES-like_sf"/>
</dbReference>
<dbReference type="GO" id="GO:0016491">
    <property type="term" value="F:oxidoreductase activity"/>
    <property type="evidence" value="ECO:0007669"/>
    <property type="project" value="InterPro"/>
</dbReference>
<dbReference type="SMART" id="SM00829">
    <property type="entry name" value="PKS_ER"/>
    <property type="match status" value="1"/>
</dbReference>
<proteinExistence type="predicted"/>
<accession>A0A2T0TJY5</accession>
<dbReference type="Gene3D" id="3.90.180.10">
    <property type="entry name" value="Medium-chain alcohol dehydrogenases, catalytic domain"/>
    <property type="match status" value="1"/>
</dbReference>
<dbReference type="OrthoDB" id="3613651at2"/>
<dbReference type="Gene3D" id="3.40.50.720">
    <property type="entry name" value="NAD(P)-binding Rossmann-like Domain"/>
    <property type="match status" value="1"/>
</dbReference>
<evidence type="ECO:0000313" key="3">
    <source>
        <dbReference type="Proteomes" id="UP000239494"/>
    </source>
</evidence>
<organism evidence="2 3">
    <name type="scientific">Umezawaea tangerina</name>
    <dbReference type="NCBI Taxonomy" id="84725"/>
    <lineage>
        <taxon>Bacteria</taxon>
        <taxon>Bacillati</taxon>
        <taxon>Actinomycetota</taxon>
        <taxon>Actinomycetes</taxon>
        <taxon>Pseudonocardiales</taxon>
        <taxon>Pseudonocardiaceae</taxon>
        <taxon>Umezawaea</taxon>
    </lineage>
</organism>
<name>A0A2T0TJY5_9PSEU</name>
<sequence>MRAIAVHEFGGQPVLVDVPKPVPGPGGVLVRLAAAGVNPFDRKVADGMMDGSMRHVFPLVLGIDGAGVVEEVGEGVTRFAPGDEVFGTFFQEPAGIGTYAEYATVPETNPLALLPAGFDPVVAAALPTAGLTAVQLVEALEPRAGITLLLVGATGGVGQLVVQLAAAAGAQVVATGRPGDAEMLLSLGAAEVVDHTAGPLTSRVHGVDAVIDLVGDGPGFAANLPAVRLGGQALTTTFAADPAVLTSRGLRGGNFEVRGTAEALSRLAESVSDGRLNVPVEHRLPLAEAAAELVRPRSTGARGKTVLVV</sequence>
<protein>
    <submittedName>
        <fullName evidence="2">NADPH:quinone reductase-like Zn-dependent oxidoreductase</fullName>
    </submittedName>
</protein>